<dbReference type="InterPro" id="IPR036249">
    <property type="entry name" value="Thioredoxin-like_sf"/>
</dbReference>
<dbReference type="PANTHER" id="PTHR30041:SF8">
    <property type="entry name" value="PROTEIN YFFB"/>
    <property type="match status" value="1"/>
</dbReference>
<comment type="similarity">
    <text evidence="1 2">Belongs to the ArsC family.</text>
</comment>
<protein>
    <submittedName>
        <fullName evidence="3">Arsenate reductase</fullName>
    </submittedName>
</protein>
<gene>
    <name evidence="3" type="ORF">TSACC_22603</name>
</gene>
<dbReference type="Pfam" id="PF03960">
    <property type="entry name" value="ArsC"/>
    <property type="match status" value="1"/>
</dbReference>
<dbReference type="PROSITE" id="PS51353">
    <property type="entry name" value="ARSC"/>
    <property type="match status" value="1"/>
</dbReference>
<sequence>MKILKAYTYSGCGTCKKAVRFLRDHGVAFEEIPIREHPPTEKELKGALQSYKGEVRRLFNTSGRDYKEMELSKKLPSLSEAEAIALLAGNGNLVKRPFVVLDSGYLVGFNETDWAKIA</sequence>
<dbReference type="AlphaFoldDB" id="A0A146G916"/>
<dbReference type="PROSITE" id="PS51354">
    <property type="entry name" value="GLUTAREDOXIN_2"/>
    <property type="match status" value="1"/>
</dbReference>
<accession>A0A146G916</accession>
<dbReference type="InterPro" id="IPR006504">
    <property type="entry name" value="Tscrpt_reg_Spx/MgsR"/>
</dbReference>
<dbReference type="RefSeq" id="WP_075079830.1">
    <property type="nucleotide sequence ID" value="NZ_BDCO01000002.1"/>
</dbReference>
<dbReference type="InterPro" id="IPR006660">
    <property type="entry name" value="Arsenate_reductase-like"/>
</dbReference>
<evidence type="ECO:0000313" key="3">
    <source>
        <dbReference type="EMBL" id="GAT34179.1"/>
    </source>
</evidence>
<dbReference type="Gene3D" id="3.40.30.10">
    <property type="entry name" value="Glutaredoxin"/>
    <property type="match status" value="1"/>
</dbReference>
<dbReference type="InParanoid" id="A0A146G916"/>
<dbReference type="Proteomes" id="UP000076023">
    <property type="component" value="Unassembled WGS sequence"/>
</dbReference>
<comment type="caution">
    <text evidence="3">The sequence shown here is derived from an EMBL/GenBank/DDBJ whole genome shotgun (WGS) entry which is preliminary data.</text>
</comment>
<reference evidence="4" key="1">
    <citation type="journal article" date="2017" name="Genome Announc.">
        <title>Draft Genome Sequence of Terrimicrobium sacchariphilum NM-5T, a Facultative Anaerobic Soil Bacterium of the Class Spartobacteria.</title>
        <authorList>
            <person name="Qiu Y.L."/>
            <person name="Tourlousse D.M."/>
            <person name="Matsuura N."/>
            <person name="Ohashi A."/>
            <person name="Sekiguchi Y."/>
        </authorList>
    </citation>
    <scope>NUCLEOTIDE SEQUENCE [LARGE SCALE GENOMIC DNA]</scope>
    <source>
        <strain evidence="4">NM-5</strain>
    </source>
</reference>
<dbReference type="STRING" id="690879.TSACC_22603"/>
<proteinExistence type="inferred from homology"/>
<evidence type="ECO:0000313" key="4">
    <source>
        <dbReference type="Proteomes" id="UP000076023"/>
    </source>
</evidence>
<dbReference type="EMBL" id="BDCO01000002">
    <property type="protein sequence ID" value="GAT34179.1"/>
    <property type="molecule type" value="Genomic_DNA"/>
</dbReference>
<name>A0A146G916_TERSA</name>
<organism evidence="3 4">
    <name type="scientific">Terrimicrobium sacchariphilum</name>
    <dbReference type="NCBI Taxonomy" id="690879"/>
    <lineage>
        <taxon>Bacteria</taxon>
        <taxon>Pseudomonadati</taxon>
        <taxon>Verrucomicrobiota</taxon>
        <taxon>Terrimicrobiia</taxon>
        <taxon>Terrimicrobiales</taxon>
        <taxon>Terrimicrobiaceae</taxon>
        <taxon>Terrimicrobium</taxon>
    </lineage>
</organism>
<evidence type="ECO:0000256" key="1">
    <source>
        <dbReference type="ARBA" id="ARBA00007198"/>
    </source>
</evidence>
<keyword evidence="4" id="KW-1185">Reference proteome</keyword>
<dbReference type="PANTHER" id="PTHR30041">
    <property type="entry name" value="ARSENATE REDUCTASE"/>
    <property type="match status" value="1"/>
</dbReference>
<evidence type="ECO:0000256" key="2">
    <source>
        <dbReference type="PROSITE-ProRule" id="PRU01282"/>
    </source>
</evidence>
<dbReference type="NCBIfam" id="TIGR01617">
    <property type="entry name" value="arsC_related"/>
    <property type="match status" value="1"/>
</dbReference>
<dbReference type="SUPFAM" id="SSF52833">
    <property type="entry name" value="Thioredoxin-like"/>
    <property type="match status" value="1"/>
</dbReference>